<dbReference type="EMBL" id="BARS01047025">
    <property type="protein sequence ID" value="GAG35566.1"/>
    <property type="molecule type" value="Genomic_DNA"/>
</dbReference>
<dbReference type="InterPro" id="IPR004358">
    <property type="entry name" value="Sig_transdc_His_kin-like_C"/>
</dbReference>
<keyword evidence="1" id="KW-0597">Phosphoprotein</keyword>
<evidence type="ECO:0000313" key="8">
    <source>
        <dbReference type="EMBL" id="GAG35566.1"/>
    </source>
</evidence>
<dbReference type="InterPro" id="IPR003661">
    <property type="entry name" value="HisK_dim/P_dom"/>
</dbReference>
<keyword evidence="2" id="KW-0808">Transferase</keyword>
<protein>
    <recommendedName>
        <fullName evidence="7">Histidine kinase domain-containing protein</fullName>
    </recommendedName>
</protein>
<dbReference type="SUPFAM" id="SSF55874">
    <property type="entry name" value="ATPase domain of HSP90 chaperone/DNA topoisomerase II/histidine kinase"/>
    <property type="match status" value="1"/>
</dbReference>
<reference evidence="8" key="1">
    <citation type="journal article" date="2014" name="Front. Microbiol.">
        <title>High frequency of phylogenetically diverse reductive dehalogenase-homologous genes in deep subseafloor sedimentary metagenomes.</title>
        <authorList>
            <person name="Kawai M."/>
            <person name="Futagami T."/>
            <person name="Toyoda A."/>
            <person name="Takaki Y."/>
            <person name="Nishi S."/>
            <person name="Hori S."/>
            <person name="Arai W."/>
            <person name="Tsubouchi T."/>
            <person name="Morono Y."/>
            <person name="Uchiyama I."/>
            <person name="Ito T."/>
            <person name="Fujiyama A."/>
            <person name="Inagaki F."/>
            <person name="Takami H."/>
        </authorList>
    </citation>
    <scope>NUCLEOTIDE SEQUENCE</scope>
    <source>
        <strain evidence="8">Expedition CK06-06</strain>
    </source>
</reference>
<dbReference type="PROSITE" id="PS50109">
    <property type="entry name" value="HIS_KIN"/>
    <property type="match status" value="1"/>
</dbReference>
<accession>X0YFG5</accession>
<dbReference type="CDD" id="cd00082">
    <property type="entry name" value="HisKA"/>
    <property type="match status" value="1"/>
</dbReference>
<dbReference type="InterPro" id="IPR036097">
    <property type="entry name" value="HisK_dim/P_sf"/>
</dbReference>
<dbReference type="SUPFAM" id="SSF47384">
    <property type="entry name" value="Homodimeric domain of signal transducing histidine kinase"/>
    <property type="match status" value="1"/>
</dbReference>
<evidence type="ECO:0000256" key="5">
    <source>
        <dbReference type="ARBA" id="ARBA00022840"/>
    </source>
</evidence>
<evidence type="ECO:0000256" key="6">
    <source>
        <dbReference type="ARBA" id="ARBA00023012"/>
    </source>
</evidence>
<keyword evidence="4" id="KW-0418">Kinase</keyword>
<dbReference type="GO" id="GO:0000155">
    <property type="term" value="F:phosphorelay sensor kinase activity"/>
    <property type="evidence" value="ECO:0007669"/>
    <property type="project" value="InterPro"/>
</dbReference>
<comment type="caution">
    <text evidence="8">The sequence shown here is derived from an EMBL/GenBank/DDBJ whole genome shotgun (WGS) entry which is preliminary data.</text>
</comment>
<evidence type="ECO:0000256" key="1">
    <source>
        <dbReference type="ARBA" id="ARBA00022553"/>
    </source>
</evidence>
<dbReference type="Pfam" id="PF00512">
    <property type="entry name" value="HisKA"/>
    <property type="match status" value="1"/>
</dbReference>
<name>X0YFG5_9ZZZZ</name>
<sequence>MAGHYRRETVRRELGGHDARTISSVACLVEDSAGRPIGAIQLDRDITRLCTLESQLYQQQKLADLGKMAAGLAHEIRKPLNGIKGFASILQRKLEGGDAHRRYVGSIIGAADRLNGMLGRLLDFARPDELSLAPCDLRAEAEQIAEFVRAEEPDSGAVIALEVADDARMVLADRDKIKQVLLNLVKNGVEALAGPGQVRIEAHAERRDAAACVRVKVADTGRGIPPECLDRVLEPFYTDKEGGTGL</sequence>
<dbReference type="InterPro" id="IPR003594">
    <property type="entry name" value="HATPase_dom"/>
</dbReference>
<gene>
    <name evidence="8" type="ORF">S01H1_70697</name>
</gene>
<evidence type="ECO:0000259" key="7">
    <source>
        <dbReference type="PROSITE" id="PS50109"/>
    </source>
</evidence>
<dbReference type="SMART" id="SM00388">
    <property type="entry name" value="HisKA"/>
    <property type="match status" value="1"/>
</dbReference>
<dbReference type="PANTHER" id="PTHR43065:SF10">
    <property type="entry name" value="PEROXIDE STRESS-ACTIVATED HISTIDINE KINASE MAK3"/>
    <property type="match status" value="1"/>
</dbReference>
<dbReference type="PANTHER" id="PTHR43065">
    <property type="entry name" value="SENSOR HISTIDINE KINASE"/>
    <property type="match status" value="1"/>
</dbReference>
<dbReference type="AlphaFoldDB" id="X0YFG5"/>
<evidence type="ECO:0000256" key="4">
    <source>
        <dbReference type="ARBA" id="ARBA00022777"/>
    </source>
</evidence>
<dbReference type="Pfam" id="PF02518">
    <property type="entry name" value="HATPase_c"/>
    <property type="match status" value="1"/>
</dbReference>
<evidence type="ECO:0000256" key="3">
    <source>
        <dbReference type="ARBA" id="ARBA00022741"/>
    </source>
</evidence>
<dbReference type="GO" id="GO:0005524">
    <property type="term" value="F:ATP binding"/>
    <property type="evidence" value="ECO:0007669"/>
    <property type="project" value="UniProtKB-KW"/>
</dbReference>
<feature type="domain" description="Histidine kinase" evidence="7">
    <location>
        <begin position="71"/>
        <end position="246"/>
    </location>
</feature>
<dbReference type="PRINTS" id="PR00344">
    <property type="entry name" value="BCTRLSENSOR"/>
</dbReference>
<feature type="non-terminal residue" evidence="8">
    <location>
        <position position="246"/>
    </location>
</feature>
<dbReference type="Gene3D" id="1.10.287.130">
    <property type="match status" value="1"/>
</dbReference>
<keyword evidence="3" id="KW-0547">Nucleotide-binding</keyword>
<proteinExistence type="predicted"/>
<keyword evidence="6" id="KW-0902">Two-component regulatory system</keyword>
<keyword evidence="5" id="KW-0067">ATP-binding</keyword>
<dbReference type="Gene3D" id="3.30.565.10">
    <property type="entry name" value="Histidine kinase-like ATPase, C-terminal domain"/>
    <property type="match status" value="1"/>
</dbReference>
<dbReference type="InterPro" id="IPR036890">
    <property type="entry name" value="HATPase_C_sf"/>
</dbReference>
<evidence type="ECO:0000256" key="2">
    <source>
        <dbReference type="ARBA" id="ARBA00022679"/>
    </source>
</evidence>
<organism evidence="8">
    <name type="scientific">marine sediment metagenome</name>
    <dbReference type="NCBI Taxonomy" id="412755"/>
    <lineage>
        <taxon>unclassified sequences</taxon>
        <taxon>metagenomes</taxon>
        <taxon>ecological metagenomes</taxon>
    </lineage>
</organism>
<dbReference type="InterPro" id="IPR005467">
    <property type="entry name" value="His_kinase_dom"/>
</dbReference>